<evidence type="ECO:0000256" key="8">
    <source>
        <dbReference type="ARBA" id="ARBA00022723"/>
    </source>
</evidence>
<evidence type="ECO:0000313" key="25">
    <source>
        <dbReference type="Proteomes" id="UP001280121"/>
    </source>
</evidence>
<keyword evidence="13 20" id="KW-1015">Disulfide bond</keyword>
<keyword evidence="10 18" id="KW-0106">Calcium</keyword>
<evidence type="ECO:0000256" key="3">
    <source>
        <dbReference type="ARBA" id="ARBA00006873"/>
    </source>
</evidence>
<evidence type="ECO:0000256" key="10">
    <source>
        <dbReference type="ARBA" id="ARBA00022837"/>
    </source>
</evidence>
<dbReference type="Pfam" id="PF00141">
    <property type="entry name" value="peroxidase"/>
    <property type="match status" value="4"/>
</dbReference>
<dbReference type="InterPro" id="IPR000823">
    <property type="entry name" value="Peroxidase_pln"/>
</dbReference>
<evidence type="ECO:0000256" key="18">
    <source>
        <dbReference type="PIRSR" id="PIRSR600823-3"/>
    </source>
</evidence>
<dbReference type="InterPro" id="IPR033905">
    <property type="entry name" value="Secretory_peroxidase"/>
</dbReference>
<accession>A0AAD9U328</accession>
<evidence type="ECO:0000256" key="21">
    <source>
        <dbReference type="SAM" id="Phobius"/>
    </source>
</evidence>
<dbReference type="Gene3D" id="1.10.420.10">
    <property type="entry name" value="Peroxidase, domain 2"/>
    <property type="match status" value="4"/>
</dbReference>
<dbReference type="PRINTS" id="PR00458">
    <property type="entry name" value="PEROXIDASE"/>
</dbReference>
<comment type="cofactor">
    <cofactor evidence="18">
        <name>heme b</name>
        <dbReference type="ChEBI" id="CHEBI:60344"/>
    </cofactor>
    <text evidence="18">Binds 1 heme b (iron(II)-protoporphyrin IX) group per subunit.</text>
</comment>
<evidence type="ECO:0000256" key="15">
    <source>
        <dbReference type="ARBA" id="ARBA00023324"/>
    </source>
</evidence>
<feature type="site" description="Transition state stabilizer" evidence="19">
    <location>
        <position position="742"/>
    </location>
</feature>
<dbReference type="SUPFAM" id="SSF48113">
    <property type="entry name" value="Heme-dependent peroxidases"/>
    <property type="match status" value="4"/>
</dbReference>
<evidence type="ECO:0000256" key="19">
    <source>
        <dbReference type="PIRSR" id="PIRSR600823-4"/>
    </source>
</evidence>
<evidence type="ECO:0000256" key="2">
    <source>
        <dbReference type="ARBA" id="ARBA00002322"/>
    </source>
</evidence>
<dbReference type="GO" id="GO:0046872">
    <property type="term" value="F:metal ion binding"/>
    <property type="evidence" value="ECO:0007669"/>
    <property type="project" value="UniProtKB-KW"/>
</dbReference>
<dbReference type="FunFam" id="1.10.520.10:FF:000001">
    <property type="entry name" value="Peroxidase"/>
    <property type="match status" value="3"/>
</dbReference>
<dbReference type="EC" id="1.11.1.7" evidence="4"/>
<evidence type="ECO:0000256" key="4">
    <source>
        <dbReference type="ARBA" id="ARBA00012313"/>
    </source>
</evidence>
<dbReference type="InterPro" id="IPR019793">
    <property type="entry name" value="Peroxidases_heam-ligand_BS"/>
</dbReference>
<proteinExistence type="inferred from homology"/>
<feature type="disulfide bond" evidence="20">
    <location>
        <begin position="715"/>
        <end position="794"/>
    </location>
</feature>
<comment type="caution">
    <text evidence="24">The sequence shown here is derived from an EMBL/GenBank/DDBJ whole genome shotgun (WGS) entry which is preliminary data.</text>
</comment>
<comment type="similarity">
    <text evidence="3">Belongs to the peroxidase family. Ascorbate peroxidase subfamily.</text>
</comment>
<feature type="active site" description="Proton acceptor" evidence="16">
    <location>
        <position position="746"/>
    </location>
</feature>
<evidence type="ECO:0000256" key="7">
    <source>
        <dbReference type="ARBA" id="ARBA00022617"/>
    </source>
</evidence>
<feature type="transmembrane region" description="Helical" evidence="21">
    <location>
        <begin position="677"/>
        <end position="697"/>
    </location>
</feature>
<evidence type="ECO:0000256" key="14">
    <source>
        <dbReference type="ARBA" id="ARBA00023180"/>
    </source>
</evidence>
<feature type="disulfide bond" evidence="20">
    <location>
        <begin position="881"/>
        <end position="913"/>
    </location>
</feature>
<reference evidence="24" key="1">
    <citation type="journal article" date="2023" name="Plant J.">
        <title>Genome sequences and population genomics provide insights into the demographic history, inbreeding, and mutation load of two 'living fossil' tree species of Dipteronia.</title>
        <authorList>
            <person name="Feng Y."/>
            <person name="Comes H.P."/>
            <person name="Chen J."/>
            <person name="Zhu S."/>
            <person name="Lu R."/>
            <person name="Zhang X."/>
            <person name="Li P."/>
            <person name="Qiu J."/>
            <person name="Olsen K.M."/>
            <person name="Qiu Y."/>
        </authorList>
    </citation>
    <scope>NUCLEOTIDE SEQUENCE</scope>
    <source>
        <strain evidence="24">KIB01</strain>
    </source>
</reference>
<evidence type="ECO:0000256" key="22">
    <source>
        <dbReference type="SAM" id="SignalP"/>
    </source>
</evidence>
<feature type="domain" description="Plant heme peroxidase family profile" evidence="23">
    <location>
        <begin position="22"/>
        <end position="321"/>
    </location>
</feature>
<dbReference type="GO" id="GO:0006979">
    <property type="term" value="P:response to oxidative stress"/>
    <property type="evidence" value="ECO:0007669"/>
    <property type="project" value="InterPro"/>
</dbReference>
<comment type="catalytic activity">
    <reaction evidence="1">
        <text>2 a phenolic donor + H2O2 = 2 a phenolic radical donor + 2 H2O</text>
        <dbReference type="Rhea" id="RHEA:56136"/>
        <dbReference type="ChEBI" id="CHEBI:15377"/>
        <dbReference type="ChEBI" id="CHEBI:16240"/>
        <dbReference type="ChEBI" id="CHEBI:139520"/>
        <dbReference type="ChEBI" id="CHEBI:139521"/>
        <dbReference type="EC" id="1.11.1.7"/>
    </reaction>
</comment>
<keyword evidence="5" id="KW-0964">Secreted</keyword>
<dbReference type="GO" id="GO:0020037">
    <property type="term" value="F:heme binding"/>
    <property type="evidence" value="ECO:0007669"/>
    <property type="project" value="InterPro"/>
</dbReference>
<evidence type="ECO:0000256" key="16">
    <source>
        <dbReference type="PIRSR" id="PIRSR600823-1"/>
    </source>
</evidence>
<evidence type="ECO:0000256" key="9">
    <source>
        <dbReference type="ARBA" id="ARBA00022729"/>
    </source>
</evidence>
<evidence type="ECO:0000313" key="24">
    <source>
        <dbReference type="EMBL" id="KAK2646628.1"/>
    </source>
</evidence>
<keyword evidence="25" id="KW-1185">Reference proteome</keyword>
<feature type="binding site" evidence="18">
    <location>
        <position position="926"/>
    </location>
    <ligand>
        <name>Ca(2+)</name>
        <dbReference type="ChEBI" id="CHEBI:29108"/>
        <label>2</label>
    </ligand>
</feature>
<keyword evidence="21" id="KW-1133">Transmembrane helix</keyword>
<feature type="domain" description="Plant heme peroxidase family profile" evidence="23">
    <location>
        <begin position="705"/>
        <end position="1005"/>
    </location>
</feature>
<keyword evidence="14" id="KW-0325">Glycoprotein</keyword>
<evidence type="ECO:0000256" key="1">
    <source>
        <dbReference type="ARBA" id="ARBA00000189"/>
    </source>
</evidence>
<feature type="domain" description="Plant heme peroxidase family profile" evidence="23">
    <location>
        <begin position="1067"/>
        <end position="1285"/>
    </location>
</feature>
<evidence type="ECO:0000256" key="11">
    <source>
        <dbReference type="ARBA" id="ARBA00023002"/>
    </source>
</evidence>
<name>A0AAD9U328_9ROSI</name>
<dbReference type="PRINTS" id="PR00461">
    <property type="entry name" value="PLPEROXIDASE"/>
</dbReference>
<feature type="binding site" evidence="18">
    <location>
        <position position="752"/>
    </location>
    <ligand>
        <name>Ca(2+)</name>
        <dbReference type="ChEBI" id="CHEBI:29108"/>
        <label>1</label>
    </ligand>
</feature>
<feature type="domain" description="Plant heme peroxidase family profile" evidence="23">
    <location>
        <begin position="362"/>
        <end position="662"/>
    </location>
</feature>
<feature type="binding site" evidence="17">
    <location>
        <position position="844"/>
    </location>
    <ligand>
        <name>substrate</name>
    </ligand>
</feature>
<feature type="binding site" evidence="18">
    <location>
        <position position="934"/>
    </location>
    <ligand>
        <name>Ca(2+)</name>
        <dbReference type="ChEBI" id="CHEBI:29108"/>
        <label>2</label>
    </ligand>
</feature>
<dbReference type="InterPro" id="IPR010255">
    <property type="entry name" value="Haem_peroxidase_sf"/>
</dbReference>
<evidence type="ECO:0000256" key="6">
    <source>
        <dbReference type="ARBA" id="ARBA00022559"/>
    </source>
</evidence>
<evidence type="ECO:0000256" key="12">
    <source>
        <dbReference type="ARBA" id="ARBA00023004"/>
    </source>
</evidence>
<feature type="signal peptide" evidence="22">
    <location>
        <begin position="1"/>
        <end position="20"/>
    </location>
</feature>
<gene>
    <name evidence="24" type="ORF">Ddye_021823</name>
</gene>
<dbReference type="PANTHER" id="PTHR31235">
    <property type="entry name" value="PEROXIDASE 25-RELATED"/>
    <property type="match status" value="1"/>
</dbReference>
<keyword evidence="9 22" id="KW-0732">Signal</keyword>
<sequence>MKVGSIVFMLIFVVLGVCNGGDLRKKFYEESCPEAEDIVKNITWKHVSTNSVLPAKFLRMHFHDCFVRGCDASVLLNSTANNTAEKDAIPNLSLAGFDVIDEIKTQLEKTCPGIVSCADIVALAARDSVSFQFNKSMWEVLTGRRDGRISLASQALNEIPSPFFNFTTLRQSFANKGLTLHDLVVLSGGHTIGVGHCNFFSNRLYNFTGRGDQDPSLNSTYAAFLKTKCTSLADNTTTVAMDPGSSLSFDSSYFKILKQNQGMFQSDAALLTDKGSSNIVNELVESQKFFTEFAQSMKSMGAIGVLTGTSGEIRKKCSKKIMRARNIAFVFLVSLLVCCVFRVCDAGNGRGRGRRPRVRVDELRMNFYKDSCSEAEDIVKKITWSRIANNSGLSAKLLRMHYHDCFVTGCDASVLLDTVDSASPAEKEAIPNRSLFGFDVIEDIKAEIEKVCPGVVSCADILSLSARDAVSFRSNKPKWEVHTGRKDGRISLASQVSGNLPSPFANFSGLMQVFTNKGLDEHDLVTLSAAHTVGVAHCGIFSKRLYNFSGNGDGDPSLNATYADFLRSKCPNPADPSITVEMDPRSSLSFDKSYFTTVLQNKGLFTSDAALLTDPIALNTLKRFQETNDFFSEFSNVMMRMGAMDVLTGNEGEIRKKCSIFLFFSNSTKMMRVRNTVFVFLISLLVLGVIRVCSAYGDGDGNVAGLRLNFYAERCPAAESIVKTIILSRVLTNPTLPAKLLRMHFHDCFVRGCDASVLLDAVNNVPAEKDSVPNSSLSGFDVIDDIKTAIEKKCPDVVSCADILALAARDAVSLVARDADMWEVPTGRRDGRVSLASEINANLPSPFSNFSTLLQLFIEKGLDLTDLVSLSGGHTLGVAHCATFSNRLYNFTGKGDADPSLDSKYAQDLRSQCPNPANAATTVYLDPGSSRSFDINYFKILLQQKGLLQSDAALLKDGNSFQLVERFLNSNDFFNAFAKSMVKMGAIDVLTGNAGEIRKKCRILSSSSYNSFPTQQKMMRVRHIVFVFFVSLLVLGVVRVCDAHGNGHGRGPEHGSGRGRGHGNVAGLKINFYTEHCPDAETIVKRIIRSRVPTNPTVPAKLLRMHFHDCFVRGCDASVLLDAVNNVPAEKDSIPNSSLSGFDVIDDIKTAIENKCPGVVSCADILSLAARDAVSFPSIKNMWEVPTGRRDGRVSLASEINANIPSPFSNFSTLLQLFINKGLDLTDLVSLSGGHTIDVAHCATFSNRLYNFTGKGDADPSLDSKYAQDLRSQCPNPANATTTVD</sequence>
<protein>
    <recommendedName>
        <fullName evidence="4">peroxidase</fullName>
        <ecNumber evidence="4">1.11.1.7</ecNumber>
    </recommendedName>
</protein>
<dbReference type="EMBL" id="JANJYI010000006">
    <property type="protein sequence ID" value="KAK2646628.1"/>
    <property type="molecule type" value="Genomic_DNA"/>
</dbReference>
<feature type="binding site" evidence="18">
    <location>
        <position position="768"/>
    </location>
    <ligand>
        <name>Ca(2+)</name>
        <dbReference type="ChEBI" id="CHEBI:29108"/>
        <label>1</label>
    </ligand>
</feature>
<feature type="binding site" evidence="18">
    <location>
        <position position="750"/>
    </location>
    <ligand>
        <name>Ca(2+)</name>
        <dbReference type="ChEBI" id="CHEBI:29108"/>
        <label>1</label>
    </ligand>
</feature>
<evidence type="ECO:0000256" key="20">
    <source>
        <dbReference type="PIRSR" id="PIRSR600823-5"/>
    </source>
</evidence>
<dbReference type="Gene3D" id="1.10.520.10">
    <property type="match status" value="4"/>
</dbReference>
<dbReference type="PROSITE" id="PS00435">
    <property type="entry name" value="PEROXIDASE_1"/>
    <property type="match status" value="4"/>
</dbReference>
<keyword evidence="15" id="KW-0376">Hydrogen peroxide</keyword>
<keyword evidence="8 18" id="KW-0479">Metal-binding</keyword>
<evidence type="ECO:0000256" key="13">
    <source>
        <dbReference type="ARBA" id="ARBA00023157"/>
    </source>
</evidence>
<dbReference type="Proteomes" id="UP001280121">
    <property type="component" value="Unassembled WGS sequence"/>
</dbReference>
<comment type="cofactor">
    <cofactor evidence="18">
        <name>Ca(2+)</name>
        <dbReference type="ChEBI" id="CHEBI:29108"/>
    </cofactor>
    <text evidence="18">Binds 2 calcium ions per subunit.</text>
</comment>
<feature type="binding site" description="axial binding residue" evidence="18">
    <location>
        <position position="874"/>
    </location>
    <ligand>
        <name>heme b</name>
        <dbReference type="ChEBI" id="CHEBI:60344"/>
    </ligand>
    <ligandPart>
        <name>Fe</name>
        <dbReference type="ChEBI" id="CHEBI:18248"/>
    </ligandPart>
</feature>
<feature type="binding site" evidence="18">
    <location>
        <position position="875"/>
    </location>
    <ligand>
        <name>Ca(2+)</name>
        <dbReference type="ChEBI" id="CHEBI:29108"/>
        <label>2</label>
    </ligand>
</feature>
<evidence type="ECO:0000256" key="5">
    <source>
        <dbReference type="ARBA" id="ARBA00022525"/>
    </source>
</evidence>
<dbReference type="PROSITE" id="PS50873">
    <property type="entry name" value="PEROXIDASE_4"/>
    <property type="match status" value="4"/>
</dbReference>
<keyword evidence="11" id="KW-0560">Oxidoreductase</keyword>
<dbReference type="CDD" id="cd00693">
    <property type="entry name" value="secretory_peroxidase"/>
    <property type="match status" value="4"/>
</dbReference>
<dbReference type="InterPro" id="IPR002016">
    <property type="entry name" value="Haem_peroxidase"/>
</dbReference>
<keyword evidence="6" id="KW-0575">Peroxidase</keyword>
<dbReference type="GO" id="GO:0140825">
    <property type="term" value="F:lactoperoxidase activity"/>
    <property type="evidence" value="ECO:0007669"/>
    <property type="project" value="UniProtKB-EC"/>
</dbReference>
<keyword evidence="7" id="KW-0349">Heme</keyword>
<evidence type="ECO:0000259" key="23">
    <source>
        <dbReference type="PROSITE" id="PS50873"/>
    </source>
</evidence>
<feature type="binding site" evidence="18">
    <location>
        <position position="747"/>
    </location>
    <ligand>
        <name>Ca(2+)</name>
        <dbReference type="ChEBI" id="CHEBI:29108"/>
        <label>1</label>
    </ligand>
</feature>
<feature type="binding site" evidence="18">
    <location>
        <position position="756"/>
    </location>
    <ligand>
        <name>Ca(2+)</name>
        <dbReference type="ChEBI" id="CHEBI:29108"/>
        <label>1</label>
    </ligand>
</feature>
<keyword evidence="12 18" id="KW-0408">Iron</keyword>
<feature type="transmembrane region" description="Helical" evidence="21">
    <location>
        <begin position="327"/>
        <end position="344"/>
    </location>
</feature>
<comment type="function">
    <text evidence="2">Removal of H(2)O(2), oxidation of toxic reductants, biosynthesis and degradation of lignin, suberization, auxin catabolism, response to environmental stresses such as wounding, pathogen attack and oxidative stress. These functions might be dependent on each isozyme/isoform in each plant tissue.</text>
</comment>
<keyword evidence="21" id="KW-0812">Transmembrane</keyword>
<organism evidence="24 25">
    <name type="scientific">Dipteronia dyeriana</name>
    <dbReference type="NCBI Taxonomy" id="168575"/>
    <lineage>
        <taxon>Eukaryota</taxon>
        <taxon>Viridiplantae</taxon>
        <taxon>Streptophyta</taxon>
        <taxon>Embryophyta</taxon>
        <taxon>Tracheophyta</taxon>
        <taxon>Spermatophyta</taxon>
        <taxon>Magnoliopsida</taxon>
        <taxon>eudicotyledons</taxon>
        <taxon>Gunneridae</taxon>
        <taxon>Pentapetalae</taxon>
        <taxon>rosids</taxon>
        <taxon>malvids</taxon>
        <taxon>Sapindales</taxon>
        <taxon>Sapindaceae</taxon>
        <taxon>Hippocastanoideae</taxon>
        <taxon>Acereae</taxon>
        <taxon>Dipteronia</taxon>
    </lineage>
</organism>
<feature type="chain" id="PRO_5042154454" description="peroxidase" evidence="22">
    <location>
        <begin position="21"/>
        <end position="1285"/>
    </location>
</feature>
<dbReference type="FunFam" id="1.10.420.10:FF:000008">
    <property type="entry name" value="Peroxidase"/>
    <property type="match status" value="3"/>
</dbReference>
<feature type="disulfide bond" evidence="20">
    <location>
        <begin position="748"/>
        <end position="753"/>
    </location>
</feature>
<feature type="binding site" evidence="18">
    <location>
        <position position="754"/>
    </location>
    <ligand>
        <name>Ca(2+)</name>
        <dbReference type="ChEBI" id="CHEBI:29108"/>
        <label>1</label>
    </ligand>
</feature>
<evidence type="ECO:0000256" key="17">
    <source>
        <dbReference type="PIRSR" id="PIRSR600823-2"/>
    </source>
</evidence>
<dbReference type="GO" id="GO:0042744">
    <property type="term" value="P:hydrogen peroxide catabolic process"/>
    <property type="evidence" value="ECO:0007669"/>
    <property type="project" value="UniProtKB-KW"/>
</dbReference>
<dbReference type="FunFam" id="1.10.520.10:FF:000008">
    <property type="entry name" value="Peroxidase"/>
    <property type="match status" value="1"/>
</dbReference>
<feature type="disulfide bond" evidence="20">
    <location>
        <begin position="800"/>
        <end position="1001"/>
    </location>
</feature>
<keyword evidence="21" id="KW-0472">Membrane</keyword>